<comment type="caution">
    <text evidence="10">The sequence shown here is derived from an EMBL/GenBank/DDBJ whole genome shotgun (WGS) entry which is preliminary data.</text>
</comment>
<sequence length="560" mass="58819">MVYSYRNVVTGFAARLTSKEVEAMEKIDGFWMGSNYGKGVIVGVPPPPAKWKGKGELKGTGCDNKLIGARNFDSGSTDPPIDEEGHRTHTASTATGNFVNDANVFGQANGTAVGMAPLSHLAIYKVCYESGCRESDILAGMDTAVEDGVDFLSLSLGGGSNPFYADGIAVGAFTAIQNGIFVNCSAGNFVPYDTSLLNEAPWILTVGASTIDRSIKTTVVLGSTEEYDGESLFQPADCPSTLGRQVLCERGGSIARIEKGQTVKDAGGVAMILMNQLQDGFSTLADAHVLPATHLSYGAGEIIKGYINTTASPTATIVFKGTIIGGSYAPAVTSFSSRGPNFESAGILKPDIIGPGVSILAGWPVSVENNTGTTSTFNIISGTSISCPHLSGIAALLKSAHPDWSPAATKSAIMTTADMVNLGNKSIVDERLLPADIFAIGSGHVNPSKANDPGVIYDLKPEDYIPYLCGLKYTDRQIGIITSSTAKSSYGSSIIAPAGVKVTLNPEPLEFSEVNQQMTYQVTFSHLGPTPHAKYVQRTLIWTSVNSKHTVSSAISVNFV</sequence>
<dbReference type="InterPro" id="IPR003137">
    <property type="entry name" value="PA_domain"/>
</dbReference>
<dbReference type="PRINTS" id="PR00723">
    <property type="entry name" value="SUBTILISIN"/>
</dbReference>
<keyword evidence="3" id="KW-0732">Signal</keyword>
<evidence type="ECO:0000313" key="10">
    <source>
        <dbReference type="EMBL" id="PSS09739.1"/>
    </source>
</evidence>
<dbReference type="Pfam" id="PF00082">
    <property type="entry name" value="Peptidase_S8"/>
    <property type="match status" value="1"/>
</dbReference>
<comment type="similarity">
    <text evidence="1 6">Belongs to the peptidase S8 family.</text>
</comment>
<evidence type="ECO:0000256" key="3">
    <source>
        <dbReference type="ARBA" id="ARBA00022729"/>
    </source>
</evidence>
<evidence type="ECO:0000256" key="2">
    <source>
        <dbReference type="ARBA" id="ARBA00022670"/>
    </source>
</evidence>
<evidence type="ECO:0000313" key="11">
    <source>
        <dbReference type="Proteomes" id="UP000241394"/>
    </source>
</evidence>
<evidence type="ECO:0000256" key="4">
    <source>
        <dbReference type="ARBA" id="ARBA00022801"/>
    </source>
</evidence>
<dbReference type="PANTHER" id="PTHR10795">
    <property type="entry name" value="PROPROTEIN CONVERTASE SUBTILISIN/KEXIN"/>
    <property type="match status" value="1"/>
</dbReference>
<dbReference type="Gene3D" id="2.60.40.2310">
    <property type="match status" value="1"/>
</dbReference>
<protein>
    <submittedName>
        <fullName evidence="10">Subtilisin-like protease</fullName>
    </submittedName>
</protein>
<evidence type="ECO:0000256" key="5">
    <source>
        <dbReference type="ARBA" id="ARBA00022825"/>
    </source>
</evidence>
<dbReference type="InterPro" id="IPR000209">
    <property type="entry name" value="Peptidase_S8/S53_dom"/>
</dbReference>
<dbReference type="OrthoDB" id="206201at2759"/>
<dbReference type="SUPFAM" id="SSF52743">
    <property type="entry name" value="Subtilisin-like"/>
    <property type="match status" value="1"/>
</dbReference>
<dbReference type="PROSITE" id="PS51892">
    <property type="entry name" value="SUBTILASE"/>
    <property type="match status" value="1"/>
</dbReference>
<dbReference type="GO" id="GO:0006508">
    <property type="term" value="P:proteolysis"/>
    <property type="evidence" value="ECO:0007669"/>
    <property type="project" value="UniProtKB-KW"/>
</dbReference>
<dbReference type="GO" id="GO:0004252">
    <property type="term" value="F:serine-type endopeptidase activity"/>
    <property type="evidence" value="ECO:0007669"/>
    <property type="project" value="InterPro"/>
</dbReference>
<feature type="domain" description="Subtilisin-like protease fibronectin type-III" evidence="9">
    <location>
        <begin position="485"/>
        <end position="557"/>
    </location>
</feature>
<dbReference type="Pfam" id="PF02225">
    <property type="entry name" value="PA"/>
    <property type="match status" value="1"/>
</dbReference>
<keyword evidence="4" id="KW-0378">Hydrolase</keyword>
<dbReference type="Gene3D" id="3.40.50.200">
    <property type="entry name" value="Peptidase S8/S53 domain"/>
    <property type="match status" value="2"/>
</dbReference>
<evidence type="ECO:0000259" key="7">
    <source>
        <dbReference type="Pfam" id="PF00082"/>
    </source>
</evidence>
<dbReference type="OMA" id="KKEYNGE"/>
<dbReference type="Proteomes" id="UP000241394">
    <property type="component" value="Chromosome LG15"/>
</dbReference>
<evidence type="ECO:0000256" key="1">
    <source>
        <dbReference type="ARBA" id="ARBA00011073"/>
    </source>
</evidence>
<feature type="domain" description="PA" evidence="8">
    <location>
        <begin position="231"/>
        <end position="302"/>
    </location>
</feature>
<gene>
    <name evidence="10" type="ORF">CEY00_Acc12654</name>
</gene>
<accession>A0A2R6QJZ2</accession>
<dbReference type="Gramene" id="PSS09739">
    <property type="protein sequence ID" value="PSS09739"/>
    <property type="gene ID" value="CEY00_Acc12654"/>
</dbReference>
<feature type="domain" description="Peptidase S8/S53" evidence="7">
    <location>
        <begin position="74"/>
        <end position="420"/>
    </location>
</feature>
<keyword evidence="11" id="KW-1185">Reference proteome</keyword>
<proteinExistence type="inferred from homology"/>
<evidence type="ECO:0000259" key="8">
    <source>
        <dbReference type="Pfam" id="PF02225"/>
    </source>
</evidence>
<evidence type="ECO:0000259" key="9">
    <source>
        <dbReference type="Pfam" id="PF17766"/>
    </source>
</evidence>
<evidence type="ECO:0000256" key="6">
    <source>
        <dbReference type="PROSITE-ProRule" id="PRU01240"/>
    </source>
</evidence>
<dbReference type="Pfam" id="PF17766">
    <property type="entry name" value="fn3_6"/>
    <property type="match status" value="1"/>
</dbReference>
<dbReference type="InParanoid" id="A0A2R6QJZ2"/>
<dbReference type="InterPro" id="IPR045051">
    <property type="entry name" value="SBT"/>
</dbReference>
<comment type="caution">
    <text evidence="6">Lacks conserved residue(s) required for the propagation of feature annotation.</text>
</comment>
<dbReference type="STRING" id="1590841.A0A2R6QJZ2"/>
<keyword evidence="2 10" id="KW-0645">Protease</keyword>
<dbReference type="AlphaFoldDB" id="A0A2R6QJZ2"/>
<name>A0A2R6QJZ2_ACTCC</name>
<dbReference type="EMBL" id="NKQK01000015">
    <property type="protein sequence ID" value="PSS09739.1"/>
    <property type="molecule type" value="Genomic_DNA"/>
</dbReference>
<dbReference type="InterPro" id="IPR041469">
    <property type="entry name" value="Subtilisin-like_FN3"/>
</dbReference>
<keyword evidence="5" id="KW-0720">Serine protease</keyword>
<dbReference type="InterPro" id="IPR036852">
    <property type="entry name" value="Peptidase_S8/S53_dom_sf"/>
</dbReference>
<reference evidence="11" key="2">
    <citation type="journal article" date="2018" name="BMC Genomics">
        <title>A manually annotated Actinidia chinensis var. chinensis (kiwifruit) genome highlights the challenges associated with draft genomes and gene prediction in plants.</title>
        <authorList>
            <person name="Pilkington S.M."/>
            <person name="Crowhurst R."/>
            <person name="Hilario E."/>
            <person name="Nardozza S."/>
            <person name="Fraser L."/>
            <person name="Peng Y."/>
            <person name="Gunaseelan K."/>
            <person name="Simpson R."/>
            <person name="Tahir J."/>
            <person name="Deroles S.C."/>
            <person name="Templeton K."/>
            <person name="Luo Z."/>
            <person name="Davy M."/>
            <person name="Cheng C."/>
            <person name="McNeilage M."/>
            <person name="Scaglione D."/>
            <person name="Liu Y."/>
            <person name="Zhang Q."/>
            <person name="Datson P."/>
            <person name="De Silva N."/>
            <person name="Gardiner S.E."/>
            <person name="Bassett H."/>
            <person name="Chagne D."/>
            <person name="McCallum J."/>
            <person name="Dzierzon H."/>
            <person name="Deng C."/>
            <person name="Wang Y.Y."/>
            <person name="Barron L."/>
            <person name="Manako K."/>
            <person name="Bowen J."/>
            <person name="Foster T.M."/>
            <person name="Erridge Z.A."/>
            <person name="Tiffin H."/>
            <person name="Waite C.N."/>
            <person name="Davies K.M."/>
            <person name="Grierson E.P."/>
            <person name="Laing W.A."/>
            <person name="Kirk R."/>
            <person name="Chen X."/>
            <person name="Wood M."/>
            <person name="Montefiori M."/>
            <person name="Brummell D.A."/>
            <person name="Schwinn K.E."/>
            <person name="Catanach A."/>
            <person name="Fullerton C."/>
            <person name="Li D."/>
            <person name="Meiyalaghan S."/>
            <person name="Nieuwenhuizen N."/>
            <person name="Read N."/>
            <person name="Prakash R."/>
            <person name="Hunter D."/>
            <person name="Zhang H."/>
            <person name="McKenzie M."/>
            <person name="Knabel M."/>
            <person name="Harris A."/>
            <person name="Allan A.C."/>
            <person name="Gleave A."/>
            <person name="Chen A."/>
            <person name="Janssen B.J."/>
            <person name="Plunkett B."/>
            <person name="Ampomah-Dwamena C."/>
            <person name="Voogd C."/>
            <person name="Leif D."/>
            <person name="Lafferty D."/>
            <person name="Souleyre E.J.F."/>
            <person name="Varkonyi-Gasic E."/>
            <person name="Gambi F."/>
            <person name="Hanley J."/>
            <person name="Yao J.L."/>
            <person name="Cheung J."/>
            <person name="David K.M."/>
            <person name="Warren B."/>
            <person name="Marsh K."/>
            <person name="Snowden K.C."/>
            <person name="Lin-Wang K."/>
            <person name="Brian L."/>
            <person name="Martinez-Sanchez M."/>
            <person name="Wang M."/>
            <person name="Ileperuma N."/>
            <person name="Macnee N."/>
            <person name="Campin R."/>
            <person name="McAtee P."/>
            <person name="Drummond R.S.M."/>
            <person name="Espley R.V."/>
            <person name="Ireland H.S."/>
            <person name="Wu R."/>
            <person name="Atkinson R.G."/>
            <person name="Karunairetnam S."/>
            <person name="Bulley S."/>
            <person name="Chunkath S."/>
            <person name="Hanley Z."/>
            <person name="Storey R."/>
            <person name="Thrimawithana A.H."/>
            <person name="Thomson S."/>
            <person name="David C."/>
            <person name="Testolin R."/>
            <person name="Huang H."/>
            <person name="Hellens R.P."/>
            <person name="Schaffer R.J."/>
        </authorList>
    </citation>
    <scope>NUCLEOTIDE SEQUENCE [LARGE SCALE GENOMIC DNA]</scope>
    <source>
        <strain evidence="11">cv. Red5</strain>
    </source>
</reference>
<organism evidence="10 11">
    <name type="scientific">Actinidia chinensis var. chinensis</name>
    <name type="common">Chinese soft-hair kiwi</name>
    <dbReference type="NCBI Taxonomy" id="1590841"/>
    <lineage>
        <taxon>Eukaryota</taxon>
        <taxon>Viridiplantae</taxon>
        <taxon>Streptophyta</taxon>
        <taxon>Embryophyta</taxon>
        <taxon>Tracheophyta</taxon>
        <taxon>Spermatophyta</taxon>
        <taxon>Magnoliopsida</taxon>
        <taxon>eudicotyledons</taxon>
        <taxon>Gunneridae</taxon>
        <taxon>Pentapetalae</taxon>
        <taxon>asterids</taxon>
        <taxon>Ericales</taxon>
        <taxon>Actinidiaceae</taxon>
        <taxon>Actinidia</taxon>
    </lineage>
</organism>
<dbReference type="InterPro" id="IPR015500">
    <property type="entry name" value="Peptidase_S8_subtilisin-rel"/>
</dbReference>
<reference evidence="10 11" key="1">
    <citation type="submission" date="2017-07" db="EMBL/GenBank/DDBJ databases">
        <title>An improved, manually edited Actinidia chinensis var. chinensis (kiwifruit) genome highlights the challenges associated with draft genomes and gene prediction in plants.</title>
        <authorList>
            <person name="Pilkington S."/>
            <person name="Crowhurst R."/>
            <person name="Hilario E."/>
            <person name="Nardozza S."/>
            <person name="Fraser L."/>
            <person name="Peng Y."/>
            <person name="Gunaseelan K."/>
            <person name="Simpson R."/>
            <person name="Tahir J."/>
            <person name="Deroles S."/>
            <person name="Templeton K."/>
            <person name="Luo Z."/>
            <person name="Davy M."/>
            <person name="Cheng C."/>
            <person name="Mcneilage M."/>
            <person name="Scaglione D."/>
            <person name="Liu Y."/>
            <person name="Zhang Q."/>
            <person name="Datson P."/>
            <person name="De Silva N."/>
            <person name="Gardiner S."/>
            <person name="Bassett H."/>
            <person name="Chagne D."/>
            <person name="Mccallum J."/>
            <person name="Dzierzon H."/>
            <person name="Deng C."/>
            <person name="Wang Y.-Y."/>
            <person name="Barron N."/>
            <person name="Manako K."/>
            <person name="Bowen J."/>
            <person name="Foster T."/>
            <person name="Erridge Z."/>
            <person name="Tiffin H."/>
            <person name="Waite C."/>
            <person name="Davies K."/>
            <person name="Grierson E."/>
            <person name="Laing W."/>
            <person name="Kirk R."/>
            <person name="Chen X."/>
            <person name="Wood M."/>
            <person name="Montefiori M."/>
            <person name="Brummell D."/>
            <person name="Schwinn K."/>
            <person name="Catanach A."/>
            <person name="Fullerton C."/>
            <person name="Li D."/>
            <person name="Meiyalaghan S."/>
            <person name="Nieuwenhuizen N."/>
            <person name="Read N."/>
            <person name="Prakash R."/>
            <person name="Hunter D."/>
            <person name="Zhang H."/>
            <person name="Mckenzie M."/>
            <person name="Knabel M."/>
            <person name="Harris A."/>
            <person name="Allan A."/>
            <person name="Chen A."/>
            <person name="Janssen B."/>
            <person name="Plunkett B."/>
            <person name="Dwamena C."/>
            <person name="Voogd C."/>
            <person name="Leif D."/>
            <person name="Lafferty D."/>
            <person name="Souleyre E."/>
            <person name="Varkonyi-Gasic E."/>
            <person name="Gambi F."/>
            <person name="Hanley J."/>
            <person name="Yao J.-L."/>
            <person name="Cheung J."/>
            <person name="David K."/>
            <person name="Warren B."/>
            <person name="Marsh K."/>
            <person name="Snowden K."/>
            <person name="Lin-Wang K."/>
            <person name="Brian L."/>
            <person name="Martinez-Sanchez M."/>
            <person name="Wang M."/>
            <person name="Ileperuma N."/>
            <person name="Macnee N."/>
            <person name="Campin R."/>
            <person name="Mcatee P."/>
            <person name="Drummond R."/>
            <person name="Espley R."/>
            <person name="Ireland H."/>
            <person name="Wu R."/>
            <person name="Atkinson R."/>
            <person name="Karunairetnam S."/>
            <person name="Bulley S."/>
            <person name="Chunkath S."/>
            <person name="Hanley Z."/>
            <person name="Storey R."/>
            <person name="Thrimawithana A."/>
            <person name="Thomson S."/>
            <person name="David C."/>
            <person name="Testolin R."/>
        </authorList>
    </citation>
    <scope>NUCLEOTIDE SEQUENCE [LARGE SCALE GENOMIC DNA]</scope>
    <source>
        <strain evidence="11">cv. Red5</strain>
        <tissue evidence="10">Young leaf</tissue>
    </source>
</reference>
<dbReference type="CDD" id="cd02120">
    <property type="entry name" value="PA_subtilisin_like"/>
    <property type="match status" value="1"/>
</dbReference>